<dbReference type="AlphaFoldDB" id="A0A7T7XRQ1"/>
<reference evidence="2" key="1">
    <citation type="submission" date="2021-01" db="EMBL/GenBank/DDBJ databases">
        <title>Description of Breznakiella homolactica.</title>
        <authorList>
            <person name="Song Y."/>
            <person name="Brune A."/>
        </authorList>
    </citation>
    <scope>NUCLEOTIDE SEQUENCE</scope>
    <source>
        <strain evidence="2">RmG30</strain>
    </source>
</reference>
<evidence type="ECO:0000256" key="1">
    <source>
        <dbReference type="SAM" id="Coils"/>
    </source>
</evidence>
<evidence type="ECO:0000313" key="3">
    <source>
        <dbReference type="Proteomes" id="UP000595917"/>
    </source>
</evidence>
<protein>
    <submittedName>
        <fullName evidence="2">Chromosome partitioning protein</fullName>
    </submittedName>
</protein>
<feature type="coiled-coil region" evidence="1">
    <location>
        <begin position="17"/>
        <end position="70"/>
    </location>
</feature>
<dbReference type="Proteomes" id="UP000595917">
    <property type="component" value="Chromosome"/>
</dbReference>
<proteinExistence type="predicted"/>
<keyword evidence="1" id="KW-0175">Coiled coil</keyword>
<evidence type="ECO:0000313" key="2">
    <source>
        <dbReference type="EMBL" id="QQO11277.1"/>
    </source>
</evidence>
<sequence length="149" mass="16773">MDTKAAKEYILHHITALKLNEKNIRELDSDINKWENRIQLAHSKGISDLAEEAEKEVLRIKNELDTLKTETADLKSGIQRMIRQLPGLAARDRSVDPDLLEQELLIVAGFMPGDEEKAAQDREFAALEKNAQADSALADLKKKLQDGNQ</sequence>
<name>A0A7T7XRQ1_9SPIR</name>
<gene>
    <name evidence="2" type="ORF">JFL75_00750</name>
</gene>
<dbReference type="EMBL" id="CP067089">
    <property type="protein sequence ID" value="QQO11277.1"/>
    <property type="molecule type" value="Genomic_DNA"/>
</dbReference>
<keyword evidence="3" id="KW-1185">Reference proteome</keyword>
<accession>A0A7T7XRQ1</accession>
<organism evidence="2 3">
    <name type="scientific">Breznakiella homolactica</name>
    <dbReference type="NCBI Taxonomy" id="2798577"/>
    <lineage>
        <taxon>Bacteria</taxon>
        <taxon>Pseudomonadati</taxon>
        <taxon>Spirochaetota</taxon>
        <taxon>Spirochaetia</taxon>
        <taxon>Spirochaetales</taxon>
        <taxon>Breznakiellaceae</taxon>
        <taxon>Breznakiella</taxon>
    </lineage>
</organism>
<dbReference type="KEGG" id="bhc:JFL75_00750"/>